<feature type="region of interest" description="Disordered" evidence="3">
    <location>
        <begin position="22"/>
        <end position="43"/>
    </location>
</feature>
<dbReference type="Gene3D" id="3.40.50.300">
    <property type="entry name" value="P-loop containing nucleotide triphosphate hydrolases"/>
    <property type="match status" value="1"/>
</dbReference>
<feature type="compositionally biased region" description="Polar residues" evidence="3">
    <location>
        <begin position="957"/>
        <end position="998"/>
    </location>
</feature>
<dbReference type="GO" id="GO:1990904">
    <property type="term" value="C:ribonucleoprotein complex"/>
    <property type="evidence" value="ECO:0007669"/>
    <property type="project" value="UniProtKB-KW"/>
</dbReference>
<dbReference type="EMBL" id="BPLQ01014589">
    <property type="protein sequence ID" value="GIY81202.1"/>
    <property type="molecule type" value="Genomic_DNA"/>
</dbReference>
<evidence type="ECO:0000256" key="3">
    <source>
        <dbReference type="SAM" id="MobiDB-lite"/>
    </source>
</evidence>
<feature type="compositionally biased region" description="Polar residues" evidence="3">
    <location>
        <begin position="809"/>
        <end position="821"/>
    </location>
</feature>
<reference evidence="5 6" key="1">
    <citation type="submission" date="2021-06" db="EMBL/GenBank/DDBJ databases">
        <title>Caerostris darwini draft genome.</title>
        <authorList>
            <person name="Kono N."/>
            <person name="Arakawa K."/>
        </authorList>
    </citation>
    <scope>NUCLEOTIDE SEQUENCE [LARGE SCALE GENOMIC DNA]</scope>
</reference>
<dbReference type="InterPro" id="IPR003877">
    <property type="entry name" value="SPRY_dom"/>
</dbReference>
<dbReference type="Proteomes" id="UP001054837">
    <property type="component" value="Unassembled WGS sequence"/>
</dbReference>
<dbReference type="FunFam" id="3.40.50.300:FF:000355">
    <property type="entry name" value="Heterogeneous nuclear ribonucleoprotein U-like 1, isoform CRA_a"/>
    <property type="match status" value="1"/>
</dbReference>
<dbReference type="Gene3D" id="2.60.120.920">
    <property type="match status" value="1"/>
</dbReference>
<dbReference type="InterPro" id="IPR043136">
    <property type="entry name" value="B30.2/SPRY_sf"/>
</dbReference>
<feature type="compositionally biased region" description="Low complexity" evidence="3">
    <location>
        <begin position="847"/>
        <end position="857"/>
    </location>
</feature>
<feature type="compositionally biased region" description="Polar residues" evidence="3">
    <location>
        <begin position="1005"/>
        <end position="1023"/>
    </location>
</feature>
<name>A0AAV4WEQ4_9ARAC</name>
<comment type="caution">
    <text evidence="5">The sequence shown here is derived from an EMBL/GenBank/DDBJ whole genome shotgun (WGS) entry which is preliminary data.</text>
</comment>
<feature type="domain" description="B30.2/SPRY" evidence="4">
    <location>
        <begin position="63"/>
        <end position="266"/>
    </location>
</feature>
<feature type="compositionally biased region" description="Polar residues" evidence="3">
    <location>
        <begin position="908"/>
        <end position="923"/>
    </location>
</feature>
<feature type="compositionally biased region" description="Polar residues" evidence="3">
    <location>
        <begin position="761"/>
        <end position="777"/>
    </location>
</feature>
<protein>
    <submittedName>
        <fullName evidence="5">Heterogeneous nuclear ribonucleoprotein U-like protein 1</fullName>
    </submittedName>
</protein>
<feature type="compositionally biased region" description="Polar residues" evidence="3">
    <location>
        <begin position="784"/>
        <end position="801"/>
    </location>
</feature>
<dbReference type="InterPro" id="IPR001870">
    <property type="entry name" value="B30.2/SPRY"/>
</dbReference>
<sequence length="1023" mass="111031">MKESGSKRYKLFFPIQLSANTNSVPESGGTHDNHMPPSSPAVVPGVPHSPVVIPSSEIKKYLLKEDISTSNLVQKLIMKIETEEIDETIVTLDTYNSDLNLIIESSCYLAQPLTTEGFALMWAGARATHGSSSGKFCYEVKIGEHLDVSHLPSDEPNPHVIRLGFSVESSSLQLGEDELSYGYGGTGKISTNSQFKDYGSPFKCGDVILALANMDSEQVQIGFAKNGAFLGWAYRINKSELKGQALFPHVLTKNTAFEVNFGQMEIPYFPLPDIVRNYNFIGCLPLEKRNSGTRAPKKRGDCEMIMMCGLPGAGKSFWAGEYLKKHPGQKYNVLGTNTIIDKMKVMGLSRKRNYSGRWDVLIQLATKCLNKMFEIGAKLKRNYILDQTNVYPSAQRRKMRNFEGFKRIAVVVVPTNAEYERRCNKRDQEEGKDIPDSAVNEMKANFKLPEIGDVFEDVIYTELPRKEAEKLVSQYNDEGRAATHPPRKQFRPFSSKYEHPREFDSPRGNVAGRGTFSPHGGFDSSQGVSNDRGGFRGGHGGFDGNRGGRGNFDGNRGGFNGKRGGFDGNRGSFTSGHSGNRGAFNSGRGGFDGDRGRFSGGRGGFDGNHGGFGNGRGNLDGNRGGFGNGRGNLDSNRAKFDGSRGGRGGFDGNRGGRGGLDGNRGGYSGGYEGGYGETNYGGNSGGFDSGHGSFNTSHGGRESYGNKGRLDDGPPRFDRSQDAGNSSGGYRASSQDNFANNFRGFGARASGRGRDDFRYGSDNSNPYSTSNLGQESALSAYDRSASTGRGQQGFRGSSWDSQRGGFSRGGNSSLRGDNWKNTADKYGSGYQNYEHRSGDYKSESDPYSGTGTSSYGMGSQGAFKKEPGTERLGASATVPQGVRASGKVSRWSAEVPQVSSYPDAVPSASDNVKSYANYGSQVRNEPPANYAANYGGHAKPEPPTSDVNVPRYDSYSHRSNVTYSSYLPPSQSNPGYGSSVSANTTSQFAGTQARTGNVQDRPGTQYYQPQSQPNHYFNQYYRQ</sequence>
<evidence type="ECO:0000256" key="1">
    <source>
        <dbReference type="ARBA" id="ARBA00004123"/>
    </source>
</evidence>
<feature type="region of interest" description="Disordered" evidence="3">
    <location>
        <begin position="476"/>
        <end position="664"/>
    </location>
</feature>
<dbReference type="Pfam" id="PF13671">
    <property type="entry name" value="AAA_33"/>
    <property type="match status" value="1"/>
</dbReference>
<feature type="compositionally biased region" description="Gly residues" evidence="3">
    <location>
        <begin position="645"/>
        <end position="664"/>
    </location>
</feature>
<accession>A0AAV4WEQ4</accession>
<dbReference type="GO" id="GO:0003723">
    <property type="term" value="F:RNA binding"/>
    <property type="evidence" value="ECO:0007669"/>
    <property type="project" value="TreeGrafter"/>
</dbReference>
<organism evidence="5 6">
    <name type="scientific">Caerostris darwini</name>
    <dbReference type="NCBI Taxonomy" id="1538125"/>
    <lineage>
        <taxon>Eukaryota</taxon>
        <taxon>Metazoa</taxon>
        <taxon>Ecdysozoa</taxon>
        <taxon>Arthropoda</taxon>
        <taxon>Chelicerata</taxon>
        <taxon>Arachnida</taxon>
        <taxon>Araneae</taxon>
        <taxon>Araneomorphae</taxon>
        <taxon>Entelegynae</taxon>
        <taxon>Araneoidea</taxon>
        <taxon>Araneidae</taxon>
        <taxon>Caerostris</taxon>
    </lineage>
</organism>
<evidence type="ECO:0000256" key="2">
    <source>
        <dbReference type="ARBA" id="ARBA00023242"/>
    </source>
</evidence>
<dbReference type="SMART" id="SM00449">
    <property type="entry name" value="SPRY"/>
    <property type="match status" value="1"/>
</dbReference>
<dbReference type="SUPFAM" id="SSF49899">
    <property type="entry name" value="Concanavalin A-like lectins/glucanases"/>
    <property type="match status" value="1"/>
</dbReference>
<feature type="compositionally biased region" description="Gly residues" evidence="3">
    <location>
        <begin position="598"/>
        <end position="630"/>
    </location>
</feature>
<keyword evidence="5" id="KW-0687">Ribonucleoprotein</keyword>
<evidence type="ECO:0000259" key="4">
    <source>
        <dbReference type="PROSITE" id="PS50188"/>
    </source>
</evidence>
<dbReference type="CDD" id="cd12884">
    <property type="entry name" value="SPRY_hnRNP"/>
    <property type="match status" value="1"/>
</dbReference>
<keyword evidence="6" id="KW-1185">Reference proteome</keyword>
<dbReference type="SUPFAM" id="SSF52540">
    <property type="entry name" value="P-loop containing nucleoside triphosphate hydrolases"/>
    <property type="match status" value="1"/>
</dbReference>
<dbReference type="PANTHER" id="PTHR12381">
    <property type="entry name" value="HETEROGENEOUS NUCLEAR RIBONUCLEOPROTEIN U FAMILY MEMBER"/>
    <property type="match status" value="1"/>
</dbReference>
<evidence type="ECO:0000313" key="5">
    <source>
        <dbReference type="EMBL" id="GIY81202.1"/>
    </source>
</evidence>
<feature type="region of interest" description="Disordered" evidence="3">
    <location>
        <begin position="691"/>
        <end position="1023"/>
    </location>
</feature>
<dbReference type="InterPro" id="IPR035778">
    <property type="entry name" value="SPRY_hnRNP_U"/>
</dbReference>
<feature type="compositionally biased region" description="Basic and acidic residues" evidence="3">
    <location>
        <begin position="496"/>
        <end position="505"/>
    </location>
</feature>
<comment type="subcellular location">
    <subcellularLocation>
        <location evidence="1">Nucleus</location>
    </subcellularLocation>
</comment>
<gene>
    <name evidence="5" type="primary">Hnrnpul1</name>
    <name evidence="5" type="ORF">CDAR_617841</name>
</gene>
<dbReference type="InterPro" id="IPR027417">
    <property type="entry name" value="P-loop_NTPase"/>
</dbReference>
<proteinExistence type="predicted"/>
<dbReference type="InterPro" id="IPR013320">
    <property type="entry name" value="ConA-like_dom_sf"/>
</dbReference>
<feature type="compositionally biased region" description="Gly residues" evidence="3">
    <location>
        <begin position="535"/>
        <end position="568"/>
    </location>
</feature>
<dbReference type="AlphaFoldDB" id="A0AAV4WEQ4"/>
<keyword evidence="2" id="KW-0539">Nucleus</keyword>
<feature type="compositionally biased region" description="Basic and acidic residues" evidence="3">
    <location>
        <begin position="833"/>
        <end position="844"/>
    </location>
</feature>
<dbReference type="GO" id="GO:0000380">
    <property type="term" value="P:alternative mRNA splicing, via spliceosome"/>
    <property type="evidence" value="ECO:0007669"/>
    <property type="project" value="TreeGrafter"/>
</dbReference>
<dbReference type="GO" id="GO:0005634">
    <property type="term" value="C:nucleus"/>
    <property type="evidence" value="ECO:0007669"/>
    <property type="project" value="UniProtKB-SubCell"/>
</dbReference>
<evidence type="ECO:0000313" key="6">
    <source>
        <dbReference type="Proteomes" id="UP001054837"/>
    </source>
</evidence>
<dbReference type="PROSITE" id="PS50188">
    <property type="entry name" value="B302_SPRY"/>
    <property type="match status" value="1"/>
</dbReference>
<feature type="compositionally biased region" description="Basic and acidic residues" evidence="3">
    <location>
        <begin position="708"/>
        <end position="721"/>
    </location>
</feature>
<dbReference type="PANTHER" id="PTHR12381:SF56">
    <property type="entry name" value="B30.2_SPRY DOMAIN-CONTAINING PROTEIN-RELATED"/>
    <property type="match status" value="1"/>
</dbReference>